<keyword evidence="5" id="KW-1185">Reference proteome</keyword>
<dbReference type="CDD" id="cd18793">
    <property type="entry name" value="SF2_C_SNF"/>
    <property type="match status" value="1"/>
</dbReference>
<evidence type="ECO:0000313" key="5">
    <source>
        <dbReference type="Proteomes" id="UP001303211"/>
    </source>
</evidence>
<name>A0ABZ0J8C4_9BURK</name>
<dbReference type="PROSITE" id="PS51192">
    <property type="entry name" value="HELICASE_ATP_BIND_1"/>
    <property type="match status" value="1"/>
</dbReference>
<dbReference type="InterPro" id="IPR000330">
    <property type="entry name" value="SNF2_N"/>
</dbReference>
<organism evidence="4 5">
    <name type="scientific">Diaphorobacter limosus</name>
    <dbReference type="NCBI Taxonomy" id="3036128"/>
    <lineage>
        <taxon>Bacteria</taxon>
        <taxon>Pseudomonadati</taxon>
        <taxon>Pseudomonadota</taxon>
        <taxon>Betaproteobacteria</taxon>
        <taxon>Burkholderiales</taxon>
        <taxon>Comamonadaceae</taxon>
        <taxon>Diaphorobacter</taxon>
    </lineage>
</organism>
<feature type="domain" description="Helicase ATP-binding" evidence="2">
    <location>
        <begin position="246"/>
        <end position="399"/>
    </location>
</feature>
<dbReference type="Pfam" id="PF00271">
    <property type="entry name" value="Helicase_C"/>
    <property type="match status" value="1"/>
</dbReference>
<accession>A0ABZ0J8C4</accession>
<protein>
    <submittedName>
        <fullName evidence="4">DEAD/DEAH box helicase</fullName>
        <ecNumber evidence="4">3.6.4.-</ecNumber>
    </submittedName>
</protein>
<dbReference type="Gene3D" id="3.40.50.10810">
    <property type="entry name" value="Tandem AAA-ATPase domain"/>
    <property type="match status" value="1"/>
</dbReference>
<dbReference type="GO" id="GO:0016787">
    <property type="term" value="F:hydrolase activity"/>
    <property type="evidence" value="ECO:0007669"/>
    <property type="project" value="UniProtKB-KW"/>
</dbReference>
<reference evidence="4 5" key="1">
    <citation type="submission" date="2023-03" db="EMBL/GenBank/DDBJ databases">
        <title>Diaphorobacter basophil sp. nov., isolated from a sewage-treatment plant.</title>
        <authorList>
            <person name="Yang K."/>
        </authorList>
    </citation>
    <scope>NUCLEOTIDE SEQUENCE [LARGE SCALE GENOMIC DNA]</scope>
    <source>
        <strain evidence="4 5">Y-1</strain>
    </source>
</reference>
<dbReference type="Proteomes" id="UP001303211">
    <property type="component" value="Chromosome"/>
</dbReference>
<dbReference type="Gene3D" id="3.40.50.300">
    <property type="entry name" value="P-loop containing nucleotide triphosphate hydrolases"/>
    <property type="match status" value="1"/>
</dbReference>
<proteinExistence type="predicted"/>
<dbReference type="SUPFAM" id="SSF52540">
    <property type="entry name" value="P-loop containing nucleoside triphosphate hydrolases"/>
    <property type="match status" value="2"/>
</dbReference>
<dbReference type="Pfam" id="PF00176">
    <property type="entry name" value="SNF2-rel_dom"/>
    <property type="match status" value="1"/>
</dbReference>
<keyword evidence="4" id="KW-0067">ATP-binding</keyword>
<keyword evidence="1 4" id="KW-0378">Hydrolase</keyword>
<feature type="domain" description="Helicase C-terminal" evidence="3">
    <location>
        <begin position="477"/>
        <end position="643"/>
    </location>
</feature>
<evidence type="ECO:0000259" key="3">
    <source>
        <dbReference type="PROSITE" id="PS51194"/>
    </source>
</evidence>
<evidence type="ECO:0000256" key="1">
    <source>
        <dbReference type="ARBA" id="ARBA00022801"/>
    </source>
</evidence>
<keyword evidence="4" id="KW-0347">Helicase</keyword>
<dbReference type="GO" id="GO:0004386">
    <property type="term" value="F:helicase activity"/>
    <property type="evidence" value="ECO:0007669"/>
    <property type="project" value="UniProtKB-KW"/>
</dbReference>
<dbReference type="InterPro" id="IPR038718">
    <property type="entry name" value="SNF2-like_sf"/>
</dbReference>
<dbReference type="InterPro" id="IPR027417">
    <property type="entry name" value="P-loop_NTPase"/>
</dbReference>
<evidence type="ECO:0000313" key="4">
    <source>
        <dbReference type="EMBL" id="WOO33184.1"/>
    </source>
</evidence>
<dbReference type="SMART" id="SM00487">
    <property type="entry name" value="DEXDc"/>
    <property type="match status" value="1"/>
</dbReference>
<sequence length="644" mass="70324">MLTPVTLRPPPLLIHAVSDGRRLGLQLHSIAGMGRALSRAGAWWVPGRRMWAIELVNVARSLEWLRTLYAGQHVELDDAQRILQSAIAAPEGDFFTQVLDVQVFPLSRGDLAQGEHAVSFAYDLFCVRAMRALRGSFHKPALAWQVAGGTERILEVLRELAGVAPEFAFVHEHPVVLEELIAPAPDVSPIQVPGASPLPGDAGSDERVGSGFLSAELSSEALAIDQAALAAEGVRAGLRDYQLIGVRHLLGQTGACLGDDMGLGKSRQTVVAARLAAGEGRVLIVCPASLRINWEREIRMVYPDTIVGMAGEDRISALYGCHWVIANYERLGGLVREIQLEFQVMAVDEAHYLKEHQAGRTRNAFVMATRIPRRYVITGTPLLNREIELHTLLRLTGHPMGQLPMKAFRKEFTGTGEKRAALAAALRGWMLRRRKDVLKDLGDKTRQLRWVSPPEGLGGYKEIHGDMSLQTMPKITRLRQKLEALKTPFLIETVESLSEGDKILIFCEYMATVEAMQDAFAQAGIACVTLVGADSGARRQKAIDAFQNDPAVTVFIGTTSAAGVGITLTAANHVAFASLPWTPALMRQAEDRAYRLGQRRNVLVIVPLVAGSIDEGIWSLLQSKQATEQDVVEAVKSQLSGNNP</sequence>
<dbReference type="InterPro" id="IPR049730">
    <property type="entry name" value="SNF2/RAD54-like_C"/>
</dbReference>
<dbReference type="InterPro" id="IPR001650">
    <property type="entry name" value="Helicase_C-like"/>
</dbReference>
<gene>
    <name evidence="4" type="ORF">P4826_03585</name>
</gene>
<dbReference type="PANTHER" id="PTHR45766:SF6">
    <property type="entry name" value="SWI_SNF-RELATED MATRIX-ASSOCIATED ACTIN-DEPENDENT REGULATOR OF CHROMATIN SUBFAMILY A-LIKE PROTEIN 1"/>
    <property type="match status" value="1"/>
</dbReference>
<dbReference type="RefSeq" id="WP_317702578.1">
    <property type="nucleotide sequence ID" value="NZ_CP136921.1"/>
</dbReference>
<dbReference type="CDD" id="cd17919">
    <property type="entry name" value="DEXHc_Snf"/>
    <property type="match status" value="1"/>
</dbReference>
<dbReference type="PROSITE" id="PS51194">
    <property type="entry name" value="HELICASE_CTER"/>
    <property type="match status" value="1"/>
</dbReference>
<dbReference type="EC" id="3.6.4.-" evidence="4"/>
<dbReference type="SMART" id="SM00490">
    <property type="entry name" value="HELICc"/>
    <property type="match status" value="1"/>
</dbReference>
<dbReference type="EMBL" id="CP136921">
    <property type="protein sequence ID" value="WOO33184.1"/>
    <property type="molecule type" value="Genomic_DNA"/>
</dbReference>
<dbReference type="PANTHER" id="PTHR45766">
    <property type="entry name" value="DNA ANNEALING HELICASE AND ENDONUCLEASE ZRANB3 FAMILY MEMBER"/>
    <property type="match status" value="1"/>
</dbReference>
<evidence type="ECO:0000259" key="2">
    <source>
        <dbReference type="PROSITE" id="PS51192"/>
    </source>
</evidence>
<keyword evidence="4" id="KW-0547">Nucleotide-binding</keyword>
<dbReference type="InterPro" id="IPR014001">
    <property type="entry name" value="Helicase_ATP-bd"/>
</dbReference>